<dbReference type="Gene3D" id="3.40.50.10810">
    <property type="entry name" value="Tandem AAA-ATPase domain"/>
    <property type="match status" value="2"/>
</dbReference>
<dbReference type="Gene3D" id="3.30.870.10">
    <property type="entry name" value="Endonuclease Chain A"/>
    <property type="match status" value="1"/>
</dbReference>
<dbReference type="GO" id="GO:0004386">
    <property type="term" value="F:helicase activity"/>
    <property type="evidence" value="ECO:0007669"/>
    <property type="project" value="UniProtKB-KW"/>
</dbReference>
<feature type="domain" description="Helicase ATP-binding" evidence="3">
    <location>
        <begin position="265"/>
        <end position="409"/>
    </location>
</feature>
<dbReference type="CDD" id="cd18793">
    <property type="entry name" value="SF2_C_SNF"/>
    <property type="match status" value="1"/>
</dbReference>
<dbReference type="SMART" id="SM00487">
    <property type="entry name" value="DEXDc"/>
    <property type="match status" value="1"/>
</dbReference>
<evidence type="ECO:0000256" key="1">
    <source>
        <dbReference type="ARBA" id="ARBA00022801"/>
    </source>
</evidence>
<keyword evidence="5" id="KW-0547">Nucleotide-binding</keyword>
<evidence type="ECO:0000313" key="5">
    <source>
        <dbReference type="EMBL" id="RPF54426.1"/>
    </source>
</evidence>
<dbReference type="Gene3D" id="3.40.50.300">
    <property type="entry name" value="P-loop containing nucleotide triphosphate hydrolases"/>
    <property type="match status" value="1"/>
</dbReference>
<dbReference type="InterPro" id="IPR014001">
    <property type="entry name" value="Helicase_ATP-bd"/>
</dbReference>
<dbReference type="PROSITE" id="PS51194">
    <property type="entry name" value="HELICASE_CTER"/>
    <property type="match status" value="1"/>
</dbReference>
<sequence>MSEISNVFARKVIDNREISMVDSFKQILPLSNHIDIGVGYFFLSGFEVIEDNITEYMNRGGSIRILMGNITTIKTGETIHEGYEQKAQTKELLFEELSKANQKDESLTLIKKIHQWISEQRLEVKIYTGDANYFHAKSYLFYRQDKNQTYDGVSIVGSSNFTKSGFIGNTELNSVSQDNFGPLSIWFQDIWNSEEVMDFSMELLDFIDSQVIKSDVELEKIIYMHPKETYSTFAKYFVRKLPEQISGEFMDNLYKHQKVGVSECKYRLDRYNTCVLADGVGLGKTRTAAATILASHSKPVLILASRKLHEQWRNELNAVGVREDRYLLKSKEEVARKELASLDEYLDTELIIVDEAHQGLKNSRTKLYRNLYFIKERSPQKVKGLLLTATPWNNSRSDVFNLGRLFLSVKNIHAETPYYPYLFHGRRKAEKAIQEDDKAFKTFWRDLFLQRTKRTYGGQDVIYSERNFPVIEVKYEPQKEKAFSANGERIDRLHLPYMNPLRYIRNEEQEEFTANRMKVLFLKRADSSWAAFKDTLEKVLYHNSKLLNDLNNIYQKSDNVAQFKEWLRAFYELDIKDQYGELFEGIDEEEINEMFKLEEISFQRKEKNRIRLDTKIQSISHNKAVQTMKAMIKHAEDDLTILKTIIDELDTAFRRKDEKYEKIRDSILSYLKKGEKVLLISQFRSTVINYYKRFVNDEKFKKYNLAQVTGSDDECYINHDLINSKDEVLERFSPQSKNRTDIVHSNREVQLVIGTETLSVGQNLQDCNVLMNIDLPYNPMNLEQRIGRIDRPREEVGTGIIDIITFPSMPVIESELKLTQRLRQKLHGIYEDTKFDNLVLPEYQDFLNQVLDKRAVGGKDMETMVDKTIQSTVLTIDAEEHSVAYIESQKRMKQELDKEYEINHEAEIRDCSFSKNSGHTAVVKITLKDVNSNIIDEYNKHIMIYNNDIKEELTEVEPLWYKAYDSSILNQKELSLDEAQNKLIEVKNEIVNSFLKKEINQYNQRIKIEDELDSQMVDKKVKKVIVDIKENTRGQNKNLIASKIKQAGFEPKSIKVLINHIQYIDRQIDVQDMELINELYENIGKLWDSYSYYYSQLVKEEQMELDHDFSGAVRMADEQQSEVQWIIGNIGINF</sequence>
<dbReference type="InterPro" id="IPR027417">
    <property type="entry name" value="P-loop_NTPase"/>
</dbReference>
<dbReference type="AlphaFoldDB" id="A0A3N5B9L0"/>
<dbReference type="PROSITE" id="PS51192">
    <property type="entry name" value="HELICASE_ATP_BIND_1"/>
    <property type="match status" value="1"/>
</dbReference>
<keyword evidence="6" id="KW-1185">Reference proteome</keyword>
<feature type="coiled-coil region" evidence="2">
    <location>
        <begin position="969"/>
        <end position="996"/>
    </location>
</feature>
<keyword evidence="1" id="KW-0378">Hydrolase</keyword>
<dbReference type="InterPro" id="IPR038718">
    <property type="entry name" value="SNF2-like_sf"/>
</dbReference>
<dbReference type="SUPFAM" id="SSF52540">
    <property type="entry name" value="P-loop containing nucleoside triphosphate hydrolases"/>
    <property type="match status" value="2"/>
</dbReference>
<dbReference type="PANTHER" id="PTHR45766:SF6">
    <property type="entry name" value="SWI_SNF-RELATED MATRIX-ASSOCIATED ACTIN-DEPENDENT REGULATOR OF CHROMATIN SUBFAMILY A-LIKE PROTEIN 1"/>
    <property type="match status" value="1"/>
</dbReference>
<evidence type="ECO:0000259" key="3">
    <source>
        <dbReference type="PROSITE" id="PS51192"/>
    </source>
</evidence>
<gene>
    <name evidence="5" type="ORF">EDC24_1625</name>
</gene>
<dbReference type="GO" id="GO:0016787">
    <property type="term" value="F:hydrolase activity"/>
    <property type="evidence" value="ECO:0007669"/>
    <property type="project" value="UniProtKB-KW"/>
</dbReference>
<evidence type="ECO:0000256" key="2">
    <source>
        <dbReference type="SAM" id="Coils"/>
    </source>
</evidence>
<dbReference type="Pfam" id="PF00271">
    <property type="entry name" value="Helicase_C"/>
    <property type="match status" value="1"/>
</dbReference>
<dbReference type="Pfam" id="PF13091">
    <property type="entry name" value="PLDc_2"/>
    <property type="match status" value="1"/>
</dbReference>
<keyword evidence="5" id="KW-0347">Helicase</keyword>
<keyword evidence="5" id="KW-0067">ATP-binding</keyword>
<dbReference type="InterPro" id="IPR001650">
    <property type="entry name" value="Helicase_C-like"/>
</dbReference>
<accession>A0A3N5B9L0</accession>
<dbReference type="PANTHER" id="PTHR45766">
    <property type="entry name" value="DNA ANNEALING HELICASE AND ENDONUCLEASE ZRANB3 FAMILY MEMBER"/>
    <property type="match status" value="1"/>
</dbReference>
<feature type="domain" description="Helicase C-terminal" evidence="4">
    <location>
        <begin position="662"/>
        <end position="837"/>
    </location>
</feature>
<dbReference type="EMBL" id="RKRF01000008">
    <property type="protein sequence ID" value="RPF54426.1"/>
    <property type="molecule type" value="Genomic_DNA"/>
</dbReference>
<dbReference type="OrthoDB" id="9814088at2"/>
<proteinExistence type="predicted"/>
<keyword evidence="2" id="KW-0175">Coiled coil</keyword>
<protein>
    <submittedName>
        <fullName evidence="5">Helicase-like protein</fullName>
    </submittedName>
</protein>
<name>A0A3N5B9L0_9BACI</name>
<reference evidence="5 6" key="1">
    <citation type="submission" date="2018-11" db="EMBL/GenBank/DDBJ databases">
        <title>Genomic Encyclopedia of Type Strains, Phase IV (KMG-IV): sequencing the most valuable type-strain genomes for metagenomic binning, comparative biology and taxonomic classification.</title>
        <authorList>
            <person name="Goeker M."/>
        </authorList>
    </citation>
    <scope>NUCLEOTIDE SEQUENCE [LARGE SCALE GENOMIC DNA]</scope>
    <source>
        <strain evidence="5 6">DSM 18090</strain>
    </source>
</reference>
<organism evidence="5 6">
    <name type="scientific">Aquisalibacillus elongatus</name>
    <dbReference type="NCBI Taxonomy" id="485577"/>
    <lineage>
        <taxon>Bacteria</taxon>
        <taxon>Bacillati</taxon>
        <taxon>Bacillota</taxon>
        <taxon>Bacilli</taxon>
        <taxon>Bacillales</taxon>
        <taxon>Bacillaceae</taxon>
        <taxon>Aquisalibacillus</taxon>
    </lineage>
</organism>
<dbReference type="SUPFAM" id="SSF56024">
    <property type="entry name" value="Phospholipase D/nuclease"/>
    <property type="match status" value="1"/>
</dbReference>
<evidence type="ECO:0000259" key="4">
    <source>
        <dbReference type="PROSITE" id="PS51194"/>
    </source>
</evidence>
<dbReference type="InterPro" id="IPR049730">
    <property type="entry name" value="SNF2/RAD54-like_C"/>
</dbReference>
<comment type="caution">
    <text evidence="5">The sequence shown here is derived from an EMBL/GenBank/DDBJ whole genome shotgun (WGS) entry which is preliminary data.</text>
</comment>
<dbReference type="SMART" id="SM00490">
    <property type="entry name" value="HELICc"/>
    <property type="match status" value="1"/>
</dbReference>
<evidence type="ECO:0000313" key="6">
    <source>
        <dbReference type="Proteomes" id="UP000276443"/>
    </source>
</evidence>
<dbReference type="InterPro" id="IPR025202">
    <property type="entry name" value="PLD-like_dom"/>
</dbReference>
<dbReference type="RefSeq" id="WP_124221405.1">
    <property type="nucleotide sequence ID" value="NZ_RKRF01000008.1"/>
</dbReference>
<dbReference type="CDD" id="cd09178">
    <property type="entry name" value="PLDc_N_Snf2_like"/>
    <property type="match status" value="1"/>
</dbReference>
<dbReference type="Proteomes" id="UP000276443">
    <property type="component" value="Unassembled WGS sequence"/>
</dbReference>